<feature type="transmembrane region" description="Helical" evidence="1">
    <location>
        <begin position="102"/>
        <end position="119"/>
    </location>
</feature>
<evidence type="ECO:0000256" key="1">
    <source>
        <dbReference type="SAM" id="Phobius"/>
    </source>
</evidence>
<dbReference type="Proteomes" id="UP000326903">
    <property type="component" value="Unassembled WGS sequence"/>
</dbReference>
<name>A0A5J5IC01_9BACT</name>
<protein>
    <recommendedName>
        <fullName evidence="4">Transmembrane family 220, helix</fullName>
    </recommendedName>
</protein>
<evidence type="ECO:0008006" key="4">
    <source>
        <dbReference type="Google" id="ProtNLM"/>
    </source>
</evidence>
<dbReference type="RefSeq" id="WP_150417149.1">
    <property type="nucleotide sequence ID" value="NZ_VYQF01000015.1"/>
</dbReference>
<gene>
    <name evidence="2" type="ORF">FW778_22445</name>
</gene>
<dbReference type="AlphaFoldDB" id="A0A5J5IC01"/>
<keyword evidence="1" id="KW-0812">Transmembrane</keyword>
<evidence type="ECO:0000313" key="3">
    <source>
        <dbReference type="Proteomes" id="UP000326903"/>
    </source>
</evidence>
<dbReference type="EMBL" id="VYQF01000015">
    <property type="protein sequence ID" value="KAA9034443.1"/>
    <property type="molecule type" value="Genomic_DNA"/>
</dbReference>
<keyword evidence="1" id="KW-0472">Membrane</keyword>
<dbReference type="PANTHER" id="PTHR34262:SF1">
    <property type="entry name" value="TRANSMEMBRANE PROTEIN 220"/>
    <property type="match status" value="1"/>
</dbReference>
<dbReference type="PANTHER" id="PTHR34262">
    <property type="entry name" value="TRANSMEMBRANE PROTEIN 220"/>
    <property type="match status" value="1"/>
</dbReference>
<proteinExistence type="predicted"/>
<feature type="transmembrane region" description="Helical" evidence="1">
    <location>
        <begin position="50"/>
        <end position="68"/>
    </location>
</feature>
<sequence>MKIFNIFFCVVFIVFAALQYNDPDPYVWMPIYLYTAALCWLAYRNKFFPGAYLTGVAVYAVYALYKVFDTNGLIDWITKHHAQDIANTMKAETPWVEETREFFGLVILIVVLLIDYVYARRKIKK</sequence>
<keyword evidence="1" id="KW-1133">Transmembrane helix</keyword>
<dbReference type="Pfam" id="PF15071">
    <property type="entry name" value="TMEM220"/>
    <property type="match status" value="1"/>
</dbReference>
<organism evidence="2 3">
    <name type="scientific">Ginsengibacter hankyongi</name>
    <dbReference type="NCBI Taxonomy" id="2607284"/>
    <lineage>
        <taxon>Bacteria</taxon>
        <taxon>Pseudomonadati</taxon>
        <taxon>Bacteroidota</taxon>
        <taxon>Chitinophagia</taxon>
        <taxon>Chitinophagales</taxon>
        <taxon>Chitinophagaceae</taxon>
        <taxon>Ginsengibacter</taxon>
    </lineage>
</organism>
<keyword evidence="3" id="KW-1185">Reference proteome</keyword>
<dbReference type="InterPro" id="IPR029377">
    <property type="entry name" value="TMEM220"/>
</dbReference>
<feature type="transmembrane region" description="Helical" evidence="1">
    <location>
        <begin position="26"/>
        <end position="43"/>
    </location>
</feature>
<comment type="caution">
    <text evidence="2">The sequence shown here is derived from an EMBL/GenBank/DDBJ whole genome shotgun (WGS) entry which is preliminary data.</text>
</comment>
<reference evidence="2 3" key="1">
    <citation type="submission" date="2019-09" db="EMBL/GenBank/DDBJ databases">
        <title>Draft genome sequence of Ginsengibacter sp. BR5-29.</title>
        <authorList>
            <person name="Im W.-T."/>
        </authorList>
    </citation>
    <scope>NUCLEOTIDE SEQUENCE [LARGE SCALE GENOMIC DNA]</scope>
    <source>
        <strain evidence="2 3">BR5-29</strain>
    </source>
</reference>
<evidence type="ECO:0000313" key="2">
    <source>
        <dbReference type="EMBL" id="KAA9034443.1"/>
    </source>
</evidence>
<accession>A0A5J5IC01</accession>